<dbReference type="PANTHER" id="PTHR30348:SF13">
    <property type="entry name" value="UPF0759 PROTEIN YUNF"/>
    <property type="match status" value="1"/>
</dbReference>
<dbReference type="RefSeq" id="WP_225422140.1">
    <property type="nucleotide sequence ID" value="NZ_JBHSSM010000024.1"/>
</dbReference>
<evidence type="ECO:0000313" key="2">
    <source>
        <dbReference type="Proteomes" id="UP001596310"/>
    </source>
</evidence>
<comment type="caution">
    <text evidence="1">The sequence shown here is derived from an EMBL/GenBank/DDBJ whole genome shotgun (WGS) entry which is preliminary data.</text>
</comment>
<sequence>MEQLDLIGLTTWTEHPRLIPGIKKPTLTEYSRVFPVVELDTFFYGLKDVKIVAHWQTQVSPQFQFIIKPPRELTLHEAPAAGVSLAQIYQQFLATIRPLQERGQLAGVLMQFSPNFGLAGSSLDYLAFVRKHLPRLPIMIEFRHRSWYDPRYFDQVVGRLRALQLTLAMIDQPDIGADSVPLRPVVTTPQLGFWRFHGRNGVNWAKKGFGGKVGRTLYHYSETELQELAALVKEFSPQVAHNYIIFNNNSGGDASENALQFSQALGLNYQRAGGQQLDLFE</sequence>
<dbReference type="InterPro" id="IPR036520">
    <property type="entry name" value="UPF0759_sf"/>
</dbReference>
<organism evidence="1 2">
    <name type="scientific">Lapidilactobacillus achengensis</name>
    <dbReference type="NCBI Taxonomy" id="2486000"/>
    <lineage>
        <taxon>Bacteria</taxon>
        <taxon>Bacillati</taxon>
        <taxon>Bacillota</taxon>
        <taxon>Bacilli</taxon>
        <taxon>Lactobacillales</taxon>
        <taxon>Lactobacillaceae</taxon>
        <taxon>Lapidilactobacillus</taxon>
    </lineage>
</organism>
<proteinExistence type="predicted"/>
<gene>
    <name evidence="1" type="ORF">ACFQHW_11300</name>
</gene>
<reference evidence="2" key="1">
    <citation type="journal article" date="2019" name="Int. J. Syst. Evol. Microbiol.">
        <title>The Global Catalogue of Microorganisms (GCM) 10K type strain sequencing project: providing services to taxonomists for standard genome sequencing and annotation.</title>
        <authorList>
            <consortium name="The Broad Institute Genomics Platform"/>
            <consortium name="The Broad Institute Genome Sequencing Center for Infectious Disease"/>
            <person name="Wu L."/>
            <person name="Ma J."/>
        </authorList>
    </citation>
    <scope>NUCLEOTIDE SEQUENCE [LARGE SCALE GENOMIC DNA]</scope>
    <source>
        <strain evidence="2">CCM 8897</strain>
    </source>
</reference>
<evidence type="ECO:0000313" key="1">
    <source>
        <dbReference type="EMBL" id="MFC6316151.1"/>
    </source>
</evidence>
<dbReference type="Pfam" id="PF01904">
    <property type="entry name" value="DUF72"/>
    <property type="match status" value="1"/>
</dbReference>
<accession>A0ABW1UR50</accession>
<dbReference type="EMBL" id="JBHSSM010000024">
    <property type="protein sequence ID" value="MFC6316151.1"/>
    <property type="molecule type" value="Genomic_DNA"/>
</dbReference>
<dbReference type="Proteomes" id="UP001596310">
    <property type="component" value="Unassembled WGS sequence"/>
</dbReference>
<dbReference type="SUPFAM" id="SSF117396">
    <property type="entry name" value="TM1631-like"/>
    <property type="match status" value="1"/>
</dbReference>
<keyword evidence="2" id="KW-1185">Reference proteome</keyword>
<name>A0ABW1UR50_9LACO</name>
<dbReference type="InterPro" id="IPR002763">
    <property type="entry name" value="DUF72"/>
</dbReference>
<protein>
    <submittedName>
        <fullName evidence="1">DUF72 domain-containing protein</fullName>
    </submittedName>
</protein>
<dbReference type="PANTHER" id="PTHR30348">
    <property type="entry name" value="UNCHARACTERIZED PROTEIN YECE"/>
    <property type="match status" value="1"/>
</dbReference>
<dbReference type="Gene3D" id="3.20.20.410">
    <property type="entry name" value="Protein of unknown function UPF0759"/>
    <property type="match status" value="1"/>
</dbReference>